<dbReference type="InterPro" id="IPR036388">
    <property type="entry name" value="WH-like_DNA-bd_sf"/>
</dbReference>
<dbReference type="EMBL" id="JAAMRR010000854">
    <property type="protein sequence ID" value="NGX96800.1"/>
    <property type="molecule type" value="Genomic_DNA"/>
</dbReference>
<evidence type="ECO:0000313" key="2">
    <source>
        <dbReference type="Proteomes" id="UP000480266"/>
    </source>
</evidence>
<evidence type="ECO:0000313" key="1">
    <source>
        <dbReference type="EMBL" id="NGX96800.1"/>
    </source>
</evidence>
<organism evidence="1 2">
    <name type="scientific">Candidatus Afipia apatlaquensis</name>
    <dbReference type="NCBI Taxonomy" id="2712852"/>
    <lineage>
        <taxon>Bacteria</taxon>
        <taxon>Pseudomonadati</taxon>
        <taxon>Pseudomonadota</taxon>
        <taxon>Alphaproteobacteria</taxon>
        <taxon>Hyphomicrobiales</taxon>
        <taxon>Nitrobacteraceae</taxon>
        <taxon>Afipia</taxon>
    </lineage>
</organism>
<dbReference type="InterPro" id="IPR036390">
    <property type="entry name" value="WH_DNA-bd_sf"/>
</dbReference>
<comment type="caution">
    <text evidence="1">The sequence shown here is derived from an EMBL/GenBank/DDBJ whole genome shotgun (WGS) entry which is preliminary data.</text>
</comment>
<dbReference type="Proteomes" id="UP000480266">
    <property type="component" value="Unassembled WGS sequence"/>
</dbReference>
<accession>A0A7C9RH52</accession>
<gene>
    <name evidence="1" type="ORF">G4V63_16765</name>
</gene>
<name>A0A7C9RH52_9BRAD</name>
<keyword evidence="2" id="KW-1185">Reference proteome</keyword>
<dbReference type="Gene3D" id="1.10.10.10">
    <property type="entry name" value="Winged helix-like DNA-binding domain superfamily/Winged helix DNA-binding domain"/>
    <property type="match status" value="1"/>
</dbReference>
<protein>
    <submittedName>
        <fullName evidence="1">Winged helix-turn-helix domain-containing protein</fullName>
    </submittedName>
</protein>
<proteinExistence type="predicted"/>
<sequence>MLAIARSQSDASPSASWTFLTNHAHVLLCLVEKPEARMREVAVRVGITERAVQRIVAELEEAGYLSRMREGRANRYLVHEDLFLRHPVEGHCTIAGLIGMVLGNPRRPQSSRKSARNA</sequence>
<dbReference type="AlphaFoldDB" id="A0A7C9RH52"/>
<dbReference type="SUPFAM" id="SSF46785">
    <property type="entry name" value="Winged helix' DNA-binding domain"/>
    <property type="match status" value="1"/>
</dbReference>
<reference evidence="1" key="1">
    <citation type="submission" date="2020-02" db="EMBL/GenBank/DDBJ databases">
        <title>Draft genome sequence of Candidatus Afipia apatlaquensis IBT-C3, a potential strain for decolorization of textile dyes.</title>
        <authorList>
            <person name="Sanchez-Reyes A."/>
            <person name="Breton-Deval L."/>
            <person name="Mangelson H."/>
            <person name="Sanchez-Flores A."/>
        </authorList>
    </citation>
    <scope>NUCLEOTIDE SEQUENCE [LARGE SCALE GENOMIC DNA]</scope>
    <source>
        <strain evidence="1">IBT-C3</strain>
    </source>
</reference>
<dbReference type="Pfam" id="PF13412">
    <property type="entry name" value="HTH_24"/>
    <property type="match status" value="1"/>
</dbReference>